<feature type="transmembrane region" description="Helical" evidence="2">
    <location>
        <begin position="182"/>
        <end position="199"/>
    </location>
</feature>
<feature type="transmembrane region" description="Helical" evidence="2">
    <location>
        <begin position="414"/>
        <end position="431"/>
    </location>
</feature>
<feature type="transmembrane region" description="Helical" evidence="2">
    <location>
        <begin position="679"/>
        <end position="695"/>
    </location>
</feature>
<sequence length="821" mass="87039">MTSVDILALILAGGGLYAANHALKRISELERRIKGLEAEAKQLMREGKPTASDAEVGGPVTVLDSLAPEAAKYTSPTEDMRPARPTPPVPVVERPVPTLSVPAEPSAFSQVTNSVANLVKRNPFAFLGVLLVLVSVGFLFSWLAANNVLPPAVRIVLVAMAGLAVFLGTLRFADERSAMASILQGGALAVQYVCVLWAYQGYELVSTATAFTLLGVVSIAAFGWAIWRREGLFAFMGLAGGLLTPVIASAGGSFDGLALYTLGVSLLSLGAALRLDMPSLASASLGGVALLLGSAWTLQSDSSIAAAGGLLSLITVYSATGLYWAAARRARPLPQLASIVGLLTFAPVAMDIFLHQKAGFSRSFCAVTLIPVVVVYLVTWWFARGRQMRTWLLVIAAVLGLVSIGIGLEGATRALALSVSAMALVMLAWSTENIWAERVAFVYWALASLASFITMTEVNRLPLALAGIVALLAGFFAKGSLVRAKAYVVFAPLLLCYASLGDLVHQPVHPTWWFLGWALVSTAIGRQLNWNELRWSALWVVVAGFNLWVSELPKDAPAFLARRELVLVACLAASAYLVSTTLGVVSKTEPKAALLRGPASLLLPVVASVELLRVVRLFSMSLSLQVTAIGLLWAGWAVCACALTKRQGTDYRADEAGIFSGCLLLLSTMVGQFNGVAELLKWLSVAMLLLVARNVGSKWGAAFRAGVYGLSGALLIGTALQLIGLAYQLDKGAIWLLLERAMQPWVSILWAAGGIATVVYATKARNRGLWSAGGTAIVLLIGKMLFLDLSTFSLVSKVLVFLVTGVAFIGLGYLSPRPPEE</sequence>
<keyword evidence="2" id="KW-1133">Transmembrane helix</keyword>
<protein>
    <recommendedName>
        <fullName evidence="5">DUF2339 domain-containing protein</fullName>
    </recommendedName>
</protein>
<dbReference type="EMBL" id="QKWJ01000062">
    <property type="protein sequence ID" value="RDK06451.1"/>
    <property type="molecule type" value="Genomic_DNA"/>
</dbReference>
<feature type="transmembrane region" description="Helical" evidence="2">
    <location>
        <begin position="205"/>
        <end position="225"/>
    </location>
</feature>
<feature type="transmembrane region" description="Helical" evidence="2">
    <location>
        <begin position="624"/>
        <end position="644"/>
    </location>
</feature>
<feature type="transmembrane region" description="Helical" evidence="2">
    <location>
        <begin position="280"/>
        <end position="298"/>
    </location>
</feature>
<feature type="transmembrane region" description="Helical" evidence="2">
    <location>
        <begin position="768"/>
        <end position="786"/>
    </location>
</feature>
<feature type="transmembrane region" description="Helical" evidence="2">
    <location>
        <begin position="484"/>
        <end position="500"/>
    </location>
</feature>
<feature type="transmembrane region" description="Helical" evidence="2">
    <location>
        <begin position="461"/>
        <end position="477"/>
    </location>
</feature>
<feature type="transmembrane region" description="Helical" evidence="2">
    <location>
        <begin position="360"/>
        <end position="383"/>
    </location>
</feature>
<evidence type="ECO:0000256" key="1">
    <source>
        <dbReference type="SAM" id="Coils"/>
    </source>
</evidence>
<dbReference type="Proteomes" id="UP000255165">
    <property type="component" value="Unassembled WGS sequence"/>
</dbReference>
<evidence type="ECO:0000313" key="3">
    <source>
        <dbReference type="EMBL" id="RDK06451.1"/>
    </source>
</evidence>
<reference evidence="4" key="1">
    <citation type="submission" date="2018-06" db="EMBL/GenBank/DDBJ databases">
        <authorList>
            <person name="Feng T."/>
            <person name="Jeon C.O."/>
        </authorList>
    </citation>
    <scope>NUCLEOTIDE SEQUENCE [LARGE SCALE GENOMIC DNA]</scope>
    <source>
        <strain evidence="4">S23</strain>
    </source>
</reference>
<feature type="transmembrane region" description="Helical" evidence="2">
    <location>
        <begin position="257"/>
        <end position="273"/>
    </location>
</feature>
<dbReference type="InterPro" id="IPR019286">
    <property type="entry name" value="DUF2339_TM"/>
</dbReference>
<feature type="transmembrane region" description="Helical" evidence="2">
    <location>
        <begin position="597"/>
        <end position="618"/>
    </location>
</feature>
<feature type="transmembrane region" description="Helical" evidence="2">
    <location>
        <begin position="336"/>
        <end position="354"/>
    </location>
</feature>
<feature type="transmembrane region" description="Helical" evidence="2">
    <location>
        <begin position="390"/>
        <end position="408"/>
    </location>
</feature>
<dbReference type="PANTHER" id="PTHR38434:SF1">
    <property type="entry name" value="BLL2549 PROTEIN"/>
    <property type="match status" value="1"/>
</dbReference>
<keyword evidence="2" id="KW-0812">Transmembrane</keyword>
<comment type="caution">
    <text evidence="3">The sequence shown here is derived from an EMBL/GenBank/DDBJ whole genome shotgun (WGS) entry which is preliminary data.</text>
</comment>
<keyword evidence="1" id="KW-0175">Coiled coil</keyword>
<dbReference type="AlphaFoldDB" id="A0A370NLJ1"/>
<feature type="transmembrane region" description="Helical" evidence="2">
    <location>
        <begin position="792"/>
        <end position="814"/>
    </location>
</feature>
<accession>A0A370NLJ1</accession>
<organism evidence="3 4">
    <name type="scientific">Cupriavidus lacunae</name>
    <dbReference type="NCBI Taxonomy" id="2666307"/>
    <lineage>
        <taxon>Bacteria</taxon>
        <taxon>Pseudomonadati</taxon>
        <taxon>Pseudomonadota</taxon>
        <taxon>Betaproteobacteria</taxon>
        <taxon>Burkholderiales</taxon>
        <taxon>Burkholderiaceae</taxon>
        <taxon>Cupriavidus</taxon>
    </lineage>
</organism>
<dbReference type="PANTHER" id="PTHR38434">
    <property type="entry name" value="BLL2549 PROTEIN"/>
    <property type="match status" value="1"/>
</dbReference>
<dbReference type="RefSeq" id="WP_115215107.1">
    <property type="nucleotide sequence ID" value="NZ_QKWJ01000062.1"/>
</dbReference>
<feature type="transmembrane region" description="Helical" evidence="2">
    <location>
        <begin position="124"/>
        <end position="145"/>
    </location>
</feature>
<dbReference type="Pfam" id="PF10101">
    <property type="entry name" value="DUF2339"/>
    <property type="match status" value="1"/>
</dbReference>
<feature type="transmembrane region" description="Helical" evidence="2">
    <location>
        <begin position="707"/>
        <end position="729"/>
    </location>
</feature>
<feature type="transmembrane region" description="Helical" evidence="2">
    <location>
        <begin position="741"/>
        <end position="761"/>
    </location>
</feature>
<evidence type="ECO:0000256" key="2">
    <source>
        <dbReference type="SAM" id="Phobius"/>
    </source>
</evidence>
<gene>
    <name evidence="3" type="ORF">DN412_31170</name>
</gene>
<feature type="transmembrane region" description="Helical" evidence="2">
    <location>
        <begin position="535"/>
        <end position="553"/>
    </location>
</feature>
<feature type="transmembrane region" description="Helical" evidence="2">
    <location>
        <begin position="6"/>
        <end position="23"/>
    </location>
</feature>
<feature type="transmembrane region" description="Helical" evidence="2">
    <location>
        <begin position="232"/>
        <end position="251"/>
    </location>
</feature>
<evidence type="ECO:0000313" key="4">
    <source>
        <dbReference type="Proteomes" id="UP000255165"/>
    </source>
</evidence>
<proteinExistence type="predicted"/>
<name>A0A370NLJ1_9BURK</name>
<evidence type="ECO:0008006" key="5">
    <source>
        <dbReference type="Google" id="ProtNLM"/>
    </source>
</evidence>
<feature type="transmembrane region" description="Helical" evidence="2">
    <location>
        <begin position="151"/>
        <end position="170"/>
    </location>
</feature>
<feature type="transmembrane region" description="Helical" evidence="2">
    <location>
        <begin position="304"/>
        <end position="324"/>
    </location>
</feature>
<keyword evidence="2" id="KW-0472">Membrane</keyword>
<keyword evidence="4" id="KW-1185">Reference proteome</keyword>
<feature type="coiled-coil region" evidence="1">
    <location>
        <begin position="19"/>
        <end position="46"/>
    </location>
</feature>
<feature type="transmembrane region" description="Helical" evidence="2">
    <location>
        <begin position="438"/>
        <end position="455"/>
    </location>
</feature>
<feature type="transmembrane region" description="Helical" evidence="2">
    <location>
        <begin position="565"/>
        <end position="585"/>
    </location>
</feature>